<dbReference type="Pfam" id="PF00098">
    <property type="entry name" value="zf-CCHC"/>
    <property type="match status" value="1"/>
</dbReference>
<dbReference type="Gene3D" id="4.10.60.10">
    <property type="entry name" value="Zinc finger, CCHC-type"/>
    <property type="match status" value="1"/>
</dbReference>
<evidence type="ECO:0000256" key="1">
    <source>
        <dbReference type="PROSITE-ProRule" id="PRU00047"/>
    </source>
</evidence>
<keyword evidence="1" id="KW-0863">Zinc-finger</keyword>
<evidence type="ECO:0000256" key="2">
    <source>
        <dbReference type="SAM" id="MobiDB-lite"/>
    </source>
</evidence>
<gene>
    <name evidence="4" type="ORF">OCBIM_22000035mg</name>
</gene>
<dbReference type="InterPro" id="IPR001878">
    <property type="entry name" value="Znf_CCHC"/>
</dbReference>
<dbReference type="GO" id="GO:0003676">
    <property type="term" value="F:nucleic acid binding"/>
    <property type="evidence" value="ECO:0007669"/>
    <property type="project" value="InterPro"/>
</dbReference>
<evidence type="ECO:0000259" key="3">
    <source>
        <dbReference type="PROSITE" id="PS50158"/>
    </source>
</evidence>
<evidence type="ECO:0000313" key="4">
    <source>
        <dbReference type="EMBL" id="KOF72101.1"/>
    </source>
</evidence>
<feature type="compositionally biased region" description="Basic residues" evidence="2">
    <location>
        <begin position="177"/>
        <end position="186"/>
    </location>
</feature>
<dbReference type="InterPro" id="IPR036875">
    <property type="entry name" value="Znf_CCHC_sf"/>
</dbReference>
<accession>A0A0L8G4Z0</accession>
<keyword evidence="1" id="KW-0862">Zinc</keyword>
<proteinExistence type="predicted"/>
<feature type="compositionally biased region" description="Basic and acidic residues" evidence="2">
    <location>
        <begin position="165"/>
        <end position="176"/>
    </location>
</feature>
<dbReference type="AlphaFoldDB" id="A0A0L8G4Z0"/>
<dbReference type="SMART" id="SM00343">
    <property type="entry name" value="ZnF_C2HC"/>
    <property type="match status" value="1"/>
</dbReference>
<name>A0A0L8G4Z0_OCTBM</name>
<sequence>MLTAQVEKVLRPIRQEIYLARGPKFGVVEDEELVLLPTYLGRRASRVWVEGIPPEIDVAWIAAAVLAETNGKIVVLQATKSKSSNWKVQVLNMIVQGSSEALEEMVETITLDEVVMNVRVEGRIPRCFKCGQKGHIRANCPPSTKMVEGRQPPPQERREEEEETKETPEDKEWETVKRKKNRKRKKVPVERRESVDQVVQGKATEKEAEKGFTMAKKKRRSGGMSSPPEKQKKKREEVRKETVKEGSRKEKESKKKVELSVEKESETQLYEGEMERLVREEEKREPKVQEKGKKIRGGEGVWYYVTYPKNVETEKKIIKLHSIVTVKVPSNVYAEDIKAIVIEKENYRKLKEMCGDNVDPPGVKVEFKELPPVVELREIEPLMKFY</sequence>
<dbReference type="EMBL" id="KQ423831">
    <property type="protein sequence ID" value="KOF72101.1"/>
    <property type="molecule type" value="Genomic_DNA"/>
</dbReference>
<feature type="compositionally biased region" description="Basic and acidic residues" evidence="2">
    <location>
        <begin position="234"/>
        <end position="262"/>
    </location>
</feature>
<dbReference type="OrthoDB" id="6107414at2759"/>
<keyword evidence="1" id="KW-0479">Metal-binding</keyword>
<feature type="domain" description="CCHC-type" evidence="3">
    <location>
        <begin position="126"/>
        <end position="141"/>
    </location>
</feature>
<reference evidence="4" key="1">
    <citation type="submission" date="2015-07" db="EMBL/GenBank/DDBJ databases">
        <title>MeaNS - Measles Nucleotide Surveillance Program.</title>
        <authorList>
            <person name="Tran T."/>
            <person name="Druce J."/>
        </authorList>
    </citation>
    <scope>NUCLEOTIDE SEQUENCE</scope>
    <source>
        <strain evidence="4">UCB-OBI-ISO-001</strain>
        <tissue evidence="4">Gonad</tissue>
    </source>
</reference>
<dbReference type="GO" id="GO:0008270">
    <property type="term" value="F:zinc ion binding"/>
    <property type="evidence" value="ECO:0007669"/>
    <property type="project" value="UniProtKB-KW"/>
</dbReference>
<feature type="region of interest" description="Disordered" evidence="2">
    <location>
        <begin position="133"/>
        <end position="262"/>
    </location>
</feature>
<dbReference type="SUPFAM" id="SSF57756">
    <property type="entry name" value="Retrovirus zinc finger-like domains"/>
    <property type="match status" value="1"/>
</dbReference>
<organism evidence="4">
    <name type="scientific">Octopus bimaculoides</name>
    <name type="common">California two-spotted octopus</name>
    <dbReference type="NCBI Taxonomy" id="37653"/>
    <lineage>
        <taxon>Eukaryota</taxon>
        <taxon>Metazoa</taxon>
        <taxon>Spiralia</taxon>
        <taxon>Lophotrochozoa</taxon>
        <taxon>Mollusca</taxon>
        <taxon>Cephalopoda</taxon>
        <taxon>Coleoidea</taxon>
        <taxon>Octopodiformes</taxon>
        <taxon>Octopoda</taxon>
        <taxon>Incirrata</taxon>
        <taxon>Octopodidae</taxon>
        <taxon>Octopus</taxon>
    </lineage>
</organism>
<protein>
    <recommendedName>
        <fullName evidence="3">CCHC-type domain-containing protein</fullName>
    </recommendedName>
</protein>
<dbReference type="PROSITE" id="PS50158">
    <property type="entry name" value="ZF_CCHC"/>
    <property type="match status" value="1"/>
</dbReference>